<reference evidence="2 3" key="1">
    <citation type="submission" date="2014-11" db="EMBL/GenBank/DDBJ databases">
        <authorList>
            <person name="Zhu J."/>
            <person name="Qi W."/>
            <person name="Song R."/>
        </authorList>
    </citation>
    <scope>NUCLEOTIDE SEQUENCE [LARGE SCALE GENOMIC DNA]</scope>
</reference>
<accession>A0A0G4EVB9</accession>
<gene>
    <name evidence="2" type="ORF">Vbra_13519</name>
</gene>
<feature type="region of interest" description="Disordered" evidence="1">
    <location>
        <begin position="172"/>
        <end position="203"/>
    </location>
</feature>
<name>A0A0G4EVB9_VITBC</name>
<feature type="region of interest" description="Disordered" evidence="1">
    <location>
        <begin position="328"/>
        <end position="438"/>
    </location>
</feature>
<keyword evidence="3" id="KW-1185">Reference proteome</keyword>
<dbReference type="EMBL" id="CDMY01000320">
    <property type="protein sequence ID" value="CEM02210.1"/>
    <property type="molecule type" value="Genomic_DNA"/>
</dbReference>
<feature type="compositionally biased region" description="Polar residues" evidence="1">
    <location>
        <begin position="401"/>
        <end position="417"/>
    </location>
</feature>
<dbReference type="Proteomes" id="UP000041254">
    <property type="component" value="Unassembled WGS sequence"/>
</dbReference>
<organism evidence="2 3">
    <name type="scientific">Vitrella brassicaformis (strain CCMP3155)</name>
    <dbReference type="NCBI Taxonomy" id="1169540"/>
    <lineage>
        <taxon>Eukaryota</taxon>
        <taxon>Sar</taxon>
        <taxon>Alveolata</taxon>
        <taxon>Colpodellida</taxon>
        <taxon>Vitrellaceae</taxon>
        <taxon>Vitrella</taxon>
    </lineage>
</organism>
<dbReference type="PhylomeDB" id="A0A0G4EVB9"/>
<dbReference type="InParanoid" id="A0A0G4EVB9"/>
<evidence type="ECO:0000313" key="2">
    <source>
        <dbReference type="EMBL" id="CEM02210.1"/>
    </source>
</evidence>
<dbReference type="AlphaFoldDB" id="A0A0G4EVB9"/>
<feature type="compositionally biased region" description="Low complexity" evidence="1">
    <location>
        <begin position="422"/>
        <end position="438"/>
    </location>
</feature>
<proteinExistence type="predicted"/>
<protein>
    <submittedName>
        <fullName evidence="2">Uncharacterized protein</fullName>
    </submittedName>
</protein>
<evidence type="ECO:0000256" key="1">
    <source>
        <dbReference type="SAM" id="MobiDB-lite"/>
    </source>
</evidence>
<evidence type="ECO:0000313" key="3">
    <source>
        <dbReference type="Proteomes" id="UP000041254"/>
    </source>
</evidence>
<feature type="compositionally biased region" description="Basic and acidic residues" evidence="1">
    <location>
        <begin position="328"/>
        <end position="343"/>
    </location>
</feature>
<dbReference type="VEuPathDB" id="CryptoDB:Vbra_13519"/>
<sequence>METERATMERLQQRRRERGEMGLFLDTYVYAGPSDGATFRASPSDPPQECLYLAQQLVNDPPSGDTFVCLNDLLWEEGGGLNLAGISAAHPPTRPVFDKAMGMIGKLLMLVRALREAVRGHRRALEDYDSMLPDHCMNNPVSAGAPSHGVSDSDVSEAAGVVFIDHGNTLHTRTPGPLLRRKDGTTPPRPYPGKAALVPTDSSTREVERQLAGFTNFGGAPEQLLYWHRRRQLLNDWSQRVGPFYFEEREIRGADGQLCRQNVHSMANSAVDELRADRVVPAAPKAAQGVWMGEPTVAFQFGILIRNILRAERWQRMLERLESWADKSHIEPPDGATEVDKEIPSAPVSTGTCSKACLPSAGATRSPSFPSPMATPRWRRADGTCMSGHRKRARGGWRASYSGSRPSVQAPCSSSPRSDALSPTSMPSSRRSSTFSSR</sequence>